<name>A0A7S2X385_9CHLO</name>
<accession>A0A7S2X385</accession>
<sequence>MRVQWREGVVRREELHAFSPLEYILKMKNRGIASNPFSPELLHTPPFRGCGIVQGEARHTPPPGTSSRHALSLRLRPQMSSMEKNLPSWSSRSSSCSSESS</sequence>
<dbReference type="AlphaFoldDB" id="A0A7S2X385"/>
<dbReference type="EMBL" id="HBHM01001370">
    <property type="protein sequence ID" value="CAD9721786.1"/>
    <property type="molecule type" value="Transcribed_RNA"/>
</dbReference>
<proteinExistence type="predicted"/>
<reference evidence="2" key="1">
    <citation type="submission" date="2021-01" db="EMBL/GenBank/DDBJ databases">
        <authorList>
            <person name="Corre E."/>
            <person name="Pelletier E."/>
            <person name="Niang G."/>
            <person name="Scheremetjew M."/>
            <person name="Finn R."/>
            <person name="Kale V."/>
            <person name="Holt S."/>
            <person name="Cochrane G."/>
            <person name="Meng A."/>
            <person name="Brown T."/>
            <person name="Cohen L."/>
        </authorList>
    </citation>
    <scope>NUCLEOTIDE SEQUENCE</scope>
    <source>
        <strain evidence="2">RCC2335</strain>
    </source>
</reference>
<protein>
    <submittedName>
        <fullName evidence="2">Uncharacterized protein</fullName>
    </submittedName>
</protein>
<gene>
    <name evidence="2" type="ORF">CROS1312_LOCUS1054</name>
</gene>
<evidence type="ECO:0000256" key="1">
    <source>
        <dbReference type="SAM" id="MobiDB-lite"/>
    </source>
</evidence>
<feature type="compositionally biased region" description="Low complexity" evidence="1">
    <location>
        <begin position="88"/>
        <end position="101"/>
    </location>
</feature>
<evidence type="ECO:0000313" key="2">
    <source>
        <dbReference type="EMBL" id="CAD9721786.1"/>
    </source>
</evidence>
<organism evidence="2">
    <name type="scientific">Chloropicon roscoffensis</name>
    <dbReference type="NCBI Taxonomy" id="1461544"/>
    <lineage>
        <taxon>Eukaryota</taxon>
        <taxon>Viridiplantae</taxon>
        <taxon>Chlorophyta</taxon>
        <taxon>Chloropicophyceae</taxon>
        <taxon>Chloropicales</taxon>
        <taxon>Chloropicaceae</taxon>
        <taxon>Chloropicon</taxon>
    </lineage>
</organism>
<feature type="region of interest" description="Disordered" evidence="1">
    <location>
        <begin position="53"/>
        <end position="101"/>
    </location>
</feature>